<dbReference type="Pfam" id="PF00248">
    <property type="entry name" value="Aldo_ket_red"/>
    <property type="match status" value="1"/>
</dbReference>
<dbReference type="SUPFAM" id="SSF51430">
    <property type="entry name" value="NAD(P)-linked oxidoreductase"/>
    <property type="match status" value="1"/>
</dbReference>
<comment type="caution">
    <text evidence="3">The sequence shown here is derived from an EMBL/GenBank/DDBJ whole genome shotgun (WGS) entry which is preliminary data.</text>
</comment>
<keyword evidence="1" id="KW-0560">Oxidoreductase</keyword>
<dbReference type="Proteomes" id="UP001285441">
    <property type="component" value="Unassembled WGS sequence"/>
</dbReference>
<name>A0AAE0U1C1_9PEZI</name>
<dbReference type="CDD" id="cd19071">
    <property type="entry name" value="AKR_AKR1-5-like"/>
    <property type="match status" value="1"/>
</dbReference>
<dbReference type="InterPro" id="IPR023210">
    <property type="entry name" value="NADP_OxRdtase_dom"/>
</dbReference>
<reference evidence="3" key="1">
    <citation type="journal article" date="2023" name="Mol. Phylogenet. Evol.">
        <title>Genome-scale phylogeny and comparative genomics of the fungal order Sordariales.</title>
        <authorList>
            <person name="Hensen N."/>
            <person name="Bonometti L."/>
            <person name="Westerberg I."/>
            <person name="Brannstrom I.O."/>
            <person name="Guillou S."/>
            <person name="Cros-Aarteil S."/>
            <person name="Calhoun S."/>
            <person name="Haridas S."/>
            <person name="Kuo A."/>
            <person name="Mondo S."/>
            <person name="Pangilinan J."/>
            <person name="Riley R."/>
            <person name="LaButti K."/>
            <person name="Andreopoulos B."/>
            <person name="Lipzen A."/>
            <person name="Chen C."/>
            <person name="Yan M."/>
            <person name="Daum C."/>
            <person name="Ng V."/>
            <person name="Clum A."/>
            <person name="Steindorff A."/>
            <person name="Ohm R.A."/>
            <person name="Martin F."/>
            <person name="Silar P."/>
            <person name="Natvig D.O."/>
            <person name="Lalanne C."/>
            <person name="Gautier V."/>
            <person name="Ament-Velasquez S.L."/>
            <person name="Kruys A."/>
            <person name="Hutchinson M.I."/>
            <person name="Powell A.J."/>
            <person name="Barry K."/>
            <person name="Miller A.N."/>
            <person name="Grigoriev I.V."/>
            <person name="Debuchy R."/>
            <person name="Gladieux P."/>
            <person name="Hiltunen Thoren M."/>
            <person name="Johannesson H."/>
        </authorList>
    </citation>
    <scope>NUCLEOTIDE SEQUENCE</scope>
    <source>
        <strain evidence="3">CBS 232.78</strain>
    </source>
</reference>
<accession>A0AAE0U1C1</accession>
<dbReference type="Gene3D" id="3.20.20.100">
    <property type="entry name" value="NADP-dependent oxidoreductase domain"/>
    <property type="match status" value="1"/>
</dbReference>
<gene>
    <name evidence="3" type="ORF">B0H63DRAFT_468671</name>
</gene>
<evidence type="ECO:0000313" key="3">
    <source>
        <dbReference type="EMBL" id="KAK3386934.1"/>
    </source>
</evidence>
<dbReference type="InterPro" id="IPR036812">
    <property type="entry name" value="NAD(P)_OxRdtase_dom_sf"/>
</dbReference>
<evidence type="ECO:0000259" key="2">
    <source>
        <dbReference type="Pfam" id="PF00248"/>
    </source>
</evidence>
<organism evidence="3 4">
    <name type="scientific">Podospora didyma</name>
    <dbReference type="NCBI Taxonomy" id="330526"/>
    <lineage>
        <taxon>Eukaryota</taxon>
        <taxon>Fungi</taxon>
        <taxon>Dikarya</taxon>
        <taxon>Ascomycota</taxon>
        <taxon>Pezizomycotina</taxon>
        <taxon>Sordariomycetes</taxon>
        <taxon>Sordariomycetidae</taxon>
        <taxon>Sordariales</taxon>
        <taxon>Podosporaceae</taxon>
        <taxon>Podospora</taxon>
    </lineage>
</organism>
<dbReference type="InterPro" id="IPR020471">
    <property type="entry name" value="AKR"/>
</dbReference>
<reference evidence="3" key="2">
    <citation type="submission" date="2023-06" db="EMBL/GenBank/DDBJ databases">
        <authorList>
            <consortium name="Lawrence Berkeley National Laboratory"/>
            <person name="Haridas S."/>
            <person name="Hensen N."/>
            <person name="Bonometti L."/>
            <person name="Westerberg I."/>
            <person name="Brannstrom I.O."/>
            <person name="Guillou S."/>
            <person name="Cros-Aarteil S."/>
            <person name="Calhoun S."/>
            <person name="Kuo A."/>
            <person name="Mondo S."/>
            <person name="Pangilinan J."/>
            <person name="Riley R."/>
            <person name="LaButti K."/>
            <person name="Andreopoulos B."/>
            <person name="Lipzen A."/>
            <person name="Chen C."/>
            <person name="Yanf M."/>
            <person name="Daum C."/>
            <person name="Ng V."/>
            <person name="Clum A."/>
            <person name="Steindorff A."/>
            <person name="Ohm R."/>
            <person name="Martin F."/>
            <person name="Silar P."/>
            <person name="Natvig D."/>
            <person name="Lalanne C."/>
            <person name="Gautier V."/>
            <person name="Ament-velasquez S.L."/>
            <person name="Kruys A."/>
            <person name="Hutchinson M.I."/>
            <person name="Powell A.J."/>
            <person name="Barry K."/>
            <person name="Miller A.N."/>
            <person name="Grigoriev I.V."/>
            <person name="Debuchy R."/>
            <person name="Gladieux P."/>
            <person name="Thoren M.H."/>
            <person name="Johannesson H."/>
        </authorList>
    </citation>
    <scope>NUCLEOTIDE SEQUENCE</scope>
    <source>
        <strain evidence="3">CBS 232.78</strain>
    </source>
</reference>
<evidence type="ECO:0000256" key="1">
    <source>
        <dbReference type="ARBA" id="ARBA00023002"/>
    </source>
</evidence>
<dbReference type="AlphaFoldDB" id="A0AAE0U1C1"/>
<keyword evidence="4" id="KW-1185">Reference proteome</keyword>
<feature type="domain" description="NADP-dependent oxidoreductase" evidence="2">
    <location>
        <begin position="71"/>
        <end position="254"/>
    </location>
</feature>
<protein>
    <submittedName>
        <fullName evidence="3">NADP-dependent oxidoreductase domain-containing protein</fullName>
    </submittedName>
</protein>
<dbReference type="GO" id="GO:0016491">
    <property type="term" value="F:oxidoreductase activity"/>
    <property type="evidence" value="ECO:0007669"/>
    <property type="project" value="UniProtKB-KW"/>
</dbReference>
<evidence type="ECO:0000313" key="4">
    <source>
        <dbReference type="Proteomes" id="UP001285441"/>
    </source>
</evidence>
<dbReference type="EMBL" id="JAULSW010000003">
    <property type="protein sequence ID" value="KAK3386934.1"/>
    <property type="molecule type" value="Genomic_DNA"/>
</dbReference>
<dbReference type="PANTHER" id="PTHR11732">
    <property type="entry name" value="ALDO/KETO REDUCTASE"/>
    <property type="match status" value="1"/>
</dbReference>
<sequence length="349" mass="38472">MDCFLSKATGLLSSARLRISIIPRHHFSPSVILPLSPRHQTSITQQAKMSSSSGKLLSGGAKMPPMIYGTAWKKDHTADLVYEAIKAGFRAIDTAAMKRHYDEALAGEGIRRAIQDGLVKREELYIQTKFSPEDEAYADTTLYPSIADQVRASVASSLKNLSTSSSDPTYLDSLVLHSPYPNHMDTLAAWTTLQEFVPETIRALGISNTTLGVLHTLSQAPGVTCPPSIVQNRFRRAERAWDAAIRRWCTECDMAYQGFWTLTGNRADWPTAPFVRELADAAGVELETAWYALIQAVGVVVLNGTTNPAHMREDLEGTKKIAEWRETDEGKAVWDPCFAAFRELVGVVG</sequence>
<proteinExistence type="predicted"/>